<sequence length="154" mass="16421">MQWRNLILATAVTVASPVLAAEHEGDHDMRDKALVILSSGSLQTQGMAMVLSRTMQQQGTDLSVLLCDQAGDLAVASYQSPEALKTAPGSPMESMKPEMLLQALIDDGAQVDVCALYLPNSDYAEGDLRQGVGVAAPPPMAEMMRDPSIPVFTF</sequence>
<keyword evidence="3" id="KW-1185">Reference proteome</keyword>
<feature type="signal peptide" evidence="1">
    <location>
        <begin position="1"/>
        <end position="20"/>
    </location>
</feature>
<name>A0A839VA66_9GAMM</name>
<feature type="chain" id="PRO_5032978796" description="DsrE/DsrF-like family protein" evidence="1">
    <location>
        <begin position="21"/>
        <end position="154"/>
    </location>
</feature>
<dbReference type="Gene3D" id="3.40.1260.10">
    <property type="entry name" value="DsrEFH-like"/>
    <property type="match status" value="1"/>
</dbReference>
<accession>A0A839VA66</accession>
<evidence type="ECO:0000313" key="3">
    <source>
        <dbReference type="Proteomes" id="UP000547614"/>
    </source>
</evidence>
<reference evidence="2 3" key="1">
    <citation type="submission" date="2020-08" db="EMBL/GenBank/DDBJ databases">
        <title>Genomic Encyclopedia of Type Strains, Phase III (KMG-III): the genomes of soil and plant-associated and newly described type strains.</title>
        <authorList>
            <person name="Whitman W."/>
        </authorList>
    </citation>
    <scope>NUCLEOTIDE SEQUENCE [LARGE SCALE GENOMIC DNA]</scope>
    <source>
        <strain evidence="2 3">CECT 7282</strain>
    </source>
</reference>
<dbReference type="AlphaFoldDB" id="A0A839VA66"/>
<dbReference type="RefSeq" id="WP_183324353.1">
    <property type="nucleotide sequence ID" value="NZ_JACHXP010000003.1"/>
</dbReference>
<evidence type="ECO:0000313" key="2">
    <source>
        <dbReference type="EMBL" id="MBB3189607.1"/>
    </source>
</evidence>
<evidence type="ECO:0008006" key="4">
    <source>
        <dbReference type="Google" id="ProtNLM"/>
    </source>
</evidence>
<proteinExistence type="predicted"/>
<dbReference type="EMBL" id="JACHXP010000003">
    <property type="protein sequence ID" value="MBB3189607.1"/>
    <property type="molecule type" value="Genomic_DNA"/>
</dbReference>
<keyword evidence="1" id="KW-0732">Signal</keyword>
<protein>
    <recommendedName>
        <fullName evidence="4">DsrE/DsrF-like family protein</fullName>
    </recommendedName>
</protein>
<dbReference type="Proteomes" id="UP000547614">
    <property type="component" value="Unassembled WGS sequence"/>
</dbReference>
<gene>
    <name evidence="2" type="ORF">FHR94_000831</name>
</gene>
<dbReference type="SUPFAM" id="SSF75169">
    <property type="entry name" value="DsrEFH-like"/>
    <property type="match status" value="1"/>
</dbReference>
<evidence type="ECO:0000256" key="1">
    <source>
        <dbReference type="SAM" id="SignalP"/>
    </source>
</evidence>
<comment type="caution">
    <text evidence="2">The sequence shown here is derived from an EMBL/GenBank/DDBJ whole genome shotgun (WGS) entry which is preliminary data.</text>
</comment>
<organism evidence="2 3">
    <name type="scientific">Halomonas cerina</name>
    <dbReference type="NCBI Taxonomy" id="447424"/>
    <lineage>
        <taxon>Bacteria</taxon>
        <taxon>Pseudomonadati</taxon>
        <taxon>Pseudomonadota</taxon>
        <taxon>Gammaproteobacteria</taxon>
        <taxon>Oceanospirillales</taxon>
        <taxon>Halomonadaceae</taxon>
        <taxon>Halomonas</taxon>
    </lineage>
</organism>
<dbReference type="InterPro" id="IPR027396">
    <property type="entry name" value="DsrEFH-like"/>
</dbReference>